<dbReference type="GO" id="GO:0006298">
    <property type="term" value="P:mismatch repair"/>
    <property type="evidence" value="ECO:0007669"/>
    <property type="project" value="InterPro"/>
</dbReference>
<evidence type="ECO:0000256" key="1">
    <source>
        <dbReference type="ARBA" id="ARBA00006082"/>
    </source>
</evidence>
<dbReference type="PANTHER" id="PTHR10073:SF47">
    <property type="entry name" value="DNA MISMATCH REPAIR PROTEIN MLH3"/>
    <property type="match status" value="1"/>
</dbReference>
<dbReference type="RefSeq" id="XP_013254521.1">
    <property type="nucleotide sequence ID" value="XM_013399067.1"/>
</dbReference>
<evidence type="ECO:0000256" key="2">
    <source>
        <dbReference type="SAM" id="MobiDB-lite"/>
    </source>
</evidence>
<comment type="similarity">
    <text evidence="1">Belongs to the DNA mismatch repair MutL/HexB family.</text>
</comment>
<dbReference type="Gene3D" id="3.30.1370.100">
    <property type="entry name" value="MutL, C-terminal domain, regulatory subdomain"/>
    <property type="match status" value="1"/>
</dbReference>
<dbReference type="Pfam" id="PF08676">
    <property type="entry name" value="MutL_C"/>
    <property type="match status" value="1"/>
</dbReference>
<dbReference type="InterPro" id="IPR042121">
    <property type="entry name" value="MutL_C_regsub"/>
</dbReference>
<dbReference type="GO" id="GO:0005524">
    <property type="term" value="F:ATP binding"/>
    <property type="evidence" value="ECO:0007669"/>
    <property type="project" value="InterPro"/>
</dbReference>
<dbReference type="SMART" id="SM00853">
    <property type="entry name" value="MutL_C"/>
    <property type="match status" value="1"/>
</dbReference>
<dbReference type="Pfam" id="PF13589">
    <property type="entry name" value="HATPase_c_3"/>
    <property type="match status" value="1"/>
</dbReference>
<dbReference type="EMBL" id="AMGV01000020">
    <property type="protein sequence ID" value="KEF51931.1"/>
    <property type="molecule type" value="Genomic_DNA"/>
</dbReference>
<dbReference type="InterPro" id="IPR038973">
    <property type="entry name" value="MutL/Mlh/Pms-like"/>
</dbReference>
<accession>A0A072NWE4</accession>
<dbReference type="HOGENOM" id="CLU_005415_0_0_1"/>
<evidence type="ECO:0000259" key="3">
    <source>
        <dbReference type="SMART" id="SM00853"/>
    </source>
</evidence>
<comment type="caution">
    <text evidence="4">The sequence shown here is derived from an EMBL/GenBank/DDBJ whole genome shotgun (WGS) entry which is preliminary data.</text>
</comment>
<name>A0A072NWE4_9EURO</name>
<dbReference type="STRING" id="1182545.A0A072NWE4"/>
<dbReference type="Gene3D" id="3.30.1540.20">
    <property type="entry name" value="MutL, C-terminal domain, dimerisation subdomain"/>
    <property type="match status" value="1"/>
</dbReference>
<dbReference type="GO" id="GO:0032300">
    <property type="term" value="C:mismatch repair complex"/>
    <property type="evidence" value="ECO:0007669"/>
    <property type="project" value="InterPro"/>
</dbReference>
<dbReference type="InterPro" id="IPR036890">
    <property type="entry name" value="HATPase_C_sf"/>
</dbReference>
<dbReference type="SUPFAM" id="SSF118116">
    <property type="entry name" value="DNA mismatch repair protein MutL"/>
    <property type="match status" value="2"/>
</dbReference>
<keyword evidence="5" id="KW-1185">Reference proteome</keyword>
<dbReference type="InterPro" id="IPR037198">
    <property type="entry name" value="MutL_C_sf"/>
</dbReference>
<organism evidence="4 5">
    <name type="scientific">Exophiala aquamarina CBS 119918</name>
    <dbReference type="NCBI Taxonomy" id="1182545"/>
    <lineage>
        <taxon>Eukaryota</taxon>
        <taxon>Fungi</taxon>
        <taxon>Dikarya</taxon>
        <taxon>Ascomycota</taxon>
        <taxon>Pezizomycotina</taxon>
        <taxon>Eurotiomycetes</taxon>
        <taxon>Chaetothyriomycetidae</taxon>
        <taxon>Chaetothyriales</taxon>
        <taxon>Herpotrichiellaceae</taxon>
        <taxon>Exophiala</taxon>
    </lineage>
</organism>
<dbReference type="GO" id="GO:0016887">
    <property type="term" value="F:ATP hydrolysis activity"/>
    <property type="evidence" value="ECO:0007669"/>
    <property type="project" value="InterPro"/>
</dbReference>
<proteinExistence type="inferred from homology"/>
<reference evidence="4 5" key="1">
    <citation type="submission" date="2013-03" db="EMBL/GenBank/DDBJ databases">
        <title>The Genome Sequence of Exophiala aquamarina CBS 119918.</title>
        <authorList>
            <consortium name="The Broad Institute Genomics Platform"/>
            <person name="Cuomo C."/>
            <person name="de Hoog S."/>
            <person name="Gorbushina A."/>
            <person name="Walker B."/>
            <person name="Young S.K."/>
            <person name="Zeng Q."/>
            <person name="Gargeya S."/>
            <person name="Fitzgerald M."/>
            <person name="Haas B."/>
            <person name="Abouelleil A."/>
            <person name="Allen A.W."/>
            <person name="Alvarado L."/>
            <person name="Arachchi H.M."/>
            <person name="Berlin A.M."/>
            <person name="Chapman S.B."/>
            <person name="Gainer-Dewar J."/>
            <person name="Goldberg J."/>
            <person name="Griggs A."/>
            <person name="Gujja S."/>
            <person name="Hansen M."/>
            <person name="Howarth C."/>
            <person name="Imamovic A."/>
            <person name="Ireland A."/>
            <person name="Larimer J."/>
            <person name="McCowan C."/>
            <person name="Murphy C."/>
            <person name="Pearson M."/>
            <person name="Poon T.W."/>
            <person name="Priest M."/>
            <person name="Roberts A."/>
            <person name="Saif S."/>
            <person name="Shea T."/>
            <person name="Sisk P."/>
            <person name="Sykes S."/>
            <person name="Wortman J."/>
            <person name="Nusbaum C."/>
            <person name="Birren B."/>
        </authorList>
    </citation>
    <scope>NUCLEOTIDE SEQUENCE [LARGE SCALE GENOMIC DNA]</scope>
    <source>
        <strain evidence="4 5">CBS 119918</strain>
    </source>
</reference>
<gene>
    <name evidence="4" type="ORF">A1O9_11921</name>
</gene>
<feature type="compositionally biased region" description="Polar residues" evidence="2">
    <location>
        <begin position="519"/>
        <end position="533"/>
    </location>
</feature>
<feature type="domain" description="MutL C-terminal dimerisation" evidence="3">
    <location>
        <begin position="669"/>
        <end position="851"/>
    </location>
</feature>
<dbReference type="OrthoDB" id="429932at2759"/>
<dbReference type="InterPro" id="IPR014790">
    <property type="entry name" value="MutL_C"/>
</dbReference>
<dbReference type="SUPFAM" id="SSF55874">
    <property type="entry name" value="ATPase domain of HSP90 chaperone/DNA topoisomerase II/histidine kinase"/>
    <property type="match status" value="1"/>
</dbReference>
<dbReference type="PANTHER" id="PTHR10073">
    <property type="entry name" value="DNA MISMATCH REPAIR PROTEIN MLH, PMS, MUTL"/>
    <property type="match status" value="1"/>
</dbReference>
<dbReference type="VEuPathDB" id="FungiDB:A1O9_11921"/>
<dbReference type="Gene3D" id="3.30.565.10">
    <property type="entry name" value="Histidine kinase-like ATPase, C-terminal domain"/>
    <property type="match status" value="1"/>
</dbReference>
<evidence type="ECO:0000313" key="4">
    <source>
        <dbReference type="EMBL" id="KEF51931.1"/>
    </source>
</evidence>
<feature type="region of interest" description="Disordered" evidence="2">
    <location>
        <begin position="516"/>
        <end position="537"/>
    </location>
</feature>
<sequence>MAESSRRIHPLSDDVRAQLSSSIEITSHEQVMTGLLENALDANARFIAIYLNLARGYFSVLDDGMGIRKVEFSQSGYLGQINCQSMSSGQSTEQDAFTNQLLGTSKSESSVDSYGRFGRFLSYLSVIALLSITSRHKSETRASRLILRRGQVVHRNLSLDESGIDIGRSGTKIEVHNLFGDIPVRSKHMYARFSSTAEIERTFDLLRRVLTGYLLAYSGQIDLSCILSGTSRKLVHRRPNPLAFPTQVTLEMVTSVLSQTKSGSAVESKSWRFASVRTAKYFISAAISVEPAPSPYHQYLSLGNIPVHARGDHNLLLRTINDQFQRSNFGKDFNVPRSESTETMLQRMITENPGPLNTTKSVDRWPMFYIRVDGLPNHEARELSQDTTSFTINNVNNSITRALDSLVSHFLDAEHLKPASMTTRPQKLGRSHQSYGPNINLPALMRRSELANLDTTSQISQWHRIKSGRSKPEDIDYGLPFAKSTRNHHTQTDLARDSQLLYDNLSSDEIDLDIPISEESLSTSDKGSTSDLGSHTAVERDFLGESSVWTNPRDGRTVHVDSRTGATISASHQQLNATMPLNSQVVRSTKKYQTHTLGLHHPDKSTLAQPHADRARNLKPYGEGQVLRREAPIATIGTGGPLTLDETGSPYLFQERNQVSKEDLAQAKVLGQVDRKFILITLNNLVILIDQHAADERVKLEHLCQELCIGNPSDLERPLVFEIEEDETALFKMWQGYFHKWQIKYEVQDVRSKQRLQDQVLRQGFFSIRVDALPKLIAERCRAEPRLLIELLRNELFSNRAQSKLETCSQTDSRLESRRSWLSIAASCPVGVLELLKSRSCRTAIMFNDILDVDECEELVKRLSKCDLPFQCAHGRPTLTVLTDVGLLGQHPENRAAGAEAEALGYRTLGFGAAWQKWISRS</sequence>
<dbReference type="Proteomes" id="UP000027920">
    <property type="component" value="Unassembled WGS sequence"/>
</dbReference>
<dbReference type="InterPro" id="IPR042120">
    <property type="entry name" value="MutL_C_dimsub"/>
</dbReference>
<dbReference type="AlphaFoldDB" id="A0A072NWE4"/>
<protein>
    <recommendedName>
        <fullName evidence="3">MutL C-terminal dimerisation domain-containing protein</fullName>
    </recommendedName>
</protein>
<dbReference type="GO" id="GO:0140664">
    <property type="term" value="F:ATP-dependent DNA damage sensor activity"/>
    <property type="evidence" value="ECO:0007669"/>
    <property type="project" value="InterPro"/>
</dbReference>
<evidence type="ECO:0000313" key="5">
    <source>
        <dbReference type="Proteomes" id="UP000027920"/>
    </source>
</evidence>
<dbReference type="GeneID" id="25286816"/>